<reference evidence="4 5" key="1">
    <citation type="journal article" date="2018" name="Genet. Mol. Biol.">
        <title>The genome sequence of Dyella jiangningensis FCAV SCS01 from a lignocellulose-decomposing microbial consortium metagenome reveals potential for biotechnological applications.</title>
        <authorList>
            <person name="Desiderato J.G."/>
            <person name="Alvarenga D.O."/>
            <person name="Constancio M.T.L."/>
            <person name="Alves L.M.C."/>
            <person name="Varani A.M."/>
        </authorList>
    </citation>
    <scope>NUCLEOTIDE SEQUENCE [LARGE SCALE GENOMIC DNA]</scope>
    <source>
        <strain evidence="4 5">FCAV SCS01</strain>
    </source>
</reference>
<gene>
    <name evidence="4" type="ORF">CA260_06840</name>
</gene>
<dbReference type="AlphaFoldDB" id="A0A328P8F7"/>
<dbReference type="RefSeq" id="WP_111981648.1">
    <property type="nucleotide sequence ID" value="NZ_NFZS01000001.1"/>
</dbReference>
<dbReference type="EMBL" id="NFZS01000001">
    <property type="protein sequence ID" value="RAO77581.1"/>
    <property type="molecule type" value="Genomic_DNA"/>
</dbReference>
<dbReference type="Proteomes" id="UP000248926">
    <property type="component" value="Unassembled WGS sequence"/>
</dbReference>
<protein>
    <recommendedName>
        <fullName evidence="3">Transglutaminase-like domain-containing protein</fullName>
    </recommendedName>
</protein>
<dbReference type="PANTHER" id="PTHR33490">
    <property type="entry name" value="BLR5614 PROTEIN-RELATED"/>
    <property type="match status" value="1"/>
</dbReference>
<evidence type="ECO:0000256" key="1">
    <source>
        <dbReference type="SAM" id="MobiDB-lite"/>
    </source>
</evidence>
<organism evidence="4 5">
    <name type="scientific">Dyella jiangningensis</name>
    <dbReference type="NCBI Taxonomy" id="1379159"/>
    <lineage>
        <taxon>Bacteria</taxon>
        <taxon>Pseudomonadati</taxon>
        <taxon>Pseudomonadota</taxon>
        <taxon>Gammaproteobacteria</taxon>
        <taxon>Lysobacterales</taxon>
        <taxon>Rhodanobacteraceae</taxon>
        <taxon>Dyella</taxon>
    </lineage>
</organism>
<evidence type="ECO:0000259" key="3">
    <source>
        <dbReference type="SMART" id="SM00460"/>
    </source>
</evidence>
<evidence type="ECO:0000313" key="5">
    <source>
        <dbReference type="Proteomes" id="UP000248926"/>
    </source>
</evidence>
<comment type="caution">
    <text evidence="4">The sequence shown here is derived from an EMBL/GenBank/DDBJ whole genome shotgun (WGS) entry which is preliminary data.</text>
</comment>
<dbReference type="SUPFAM" id="SSF54001">
    <property type="entry name" value="Cysteine proteinases"/>
    <property type="match status" value="1"/>
</dbReference>
<keyword evidence="5" id="KW-1185">Reference proteome</keyword>
<name>A0A328P8F7_9GAMM</name>
<proteinExistence type="predicted"/>
<dbReference type="SMART" id="SM00460">
    <property type="entry name" value="TGc"/>
    <property type="match status" value="1"/>
</dbReference>
<feature type="region of interest" description="Disordered" evidence="1">
    <location>
        <begin position="482"/>
        <end position="505"/>
    </location>
</feature>
<keyword evidence="2" id="KW-0732">Signal</keyword>
<dbReference type="OrthoDB" id="9804872at2"/>
<dbReference type="Pfam" id="PF01841">
    <property type="entry name" value="Transglut_core"/>
    <property type="match status" value="1"/>
</dbReference>
<feature type="chain" id="PRO_5016368197" description="Transglutaminase-like domain-containing protein" evidence="2">
    <location>
        <begin position="24"/>
        <end position="505"/>
    </location>
</feature>
<feature type="domain" description="Transglutaminase-like" evidence="3">
    <location>
        <begin position="378"/>
        <end position="444"/>
    </location>
</feature>
<evidence type="ECO:0000313" key="4">
    <source>
        <dbReference type="EMBL" id="RAO77581.1"/>
    </source>
</evidence>
<evidence type="ECO:0000256" key="2">
    <source>
        <dbReference type="SAM" id="SignalP"/>
    </source>
</evidence>
<sequence length="505" mass="55094">MRNRTAMLLLVLSLCPSPWSTTRAEAVASPDTTWMTVLLGGRKIGHLEIRHERVGDVVTTTQDLVIELNRSGSGIPLGVLTRSVESSAGEPLEFYARSTLSSTDTIVEGKRQPGGDFAVTTTVDGNARQTLLVWPPGAMLSEGQRLALVNAAGKPGENYTMDMFDPASQAVARVAMTVIGNEKVTLPEGSMILSHQRQVLKTPRGSQTMDLWLDDQGYARKGMLDMLGRKLEMLACSRKCAMAPVQKMDMFRAAMVDSPRLLPAYLRSSFLRYRVRAPAGGPQPIIGTDEQHVLDLGRGNWLVDVGNPQPGGQAPPTAEDTLPNAWVQSDAPEIRDLAKRVVGDARDDLQKMRRLRSFVSDYITQHGLDVGYASALEVLRTHDGDCTEYAVLLAALARAEHIPTRVVTGMVYADRFSGASRVFVPHAWVQSWINGRWQSFDAALRHFDSSHIALDTGDGDPWHFFNVANLFGQLHIEEITPTGELAGNLPPPTVGEPPVSAGNGR</sequence>
<dbReference type="Gene3D" id="3.10.620.30">
    <property type="match status" value="1"/>
</dbReference>
<feature type="signal peptide" evidence="2">
    <location>
        <begin position="1"/>
        <end position="23"/>
    </location>
</feature>
<dbReference type="InterPro" id="IPR038765">
    <property type="entry name" value="Papain-like_cys_pep_sf"/>
</dbReference>
<accession>A0A328P8F7</accession>
<dbReference type="InterPro" id="IPR002931">
    <property type="entry name" value="Transglutaminase-like"/>
</dbReference>